<dbReference type="AlphaFoldDB" id="A0A077ZL16"/>
<keyword evidence="2" id="KW-1185">Reference proteome</keyword>
<dbReference type="EMBL" id="HG807726">
    <property type="protein sequence ID" value="CDW61031.1"/>
    <property type="molecule type" value="Genomic_DNA"/>
</dbReference>
<reference evidence="1" key="1">
    <citation type="submission" date="2014-01" db="EMBL/GenBank/DDBJ databases">
        <authorList>
            <person name="Aslett M."/>
        </authorList>
    </citation>
    <scope>NUCLEOTIDE SEQUENCE</scope>
</reference>
<accession>A0A077ZL16</accession>
<sequence length="393" mass="42511">MGLREEIQSEVAAAFDEDLADAVSDFSGSYVTHRHWDPVTETGGESTAIYTGRGVLTRYKLGRIDGINILHGDLKLTALVCEVTDKPAVDHIIEIYDPVSRQLQRYEAWDIEPSIFAGMIEEDVGLKIRYIAMQILTAIDIAAPVDTGRFRNNNLVSLQHPDFGISDNVDPNGLQMKFTEIRNTVISRMTAQTIIDGKDVLYPNGPTFDPSGAKVISAFIRETVAGTTPASGDWSLLKRTSWGVKPTQNKGENNEIGGSRMAQGATPGTVDVGGDVGTKFRWGQHDDFLASCFGAEWSGDSLTMGNERITFSLATYASDVGIASVVRGAQVGSWKMQIPNDGDITATVTFAGLDWESKADDTNFIKGEPVDSAGKLRYSFKEVSAVSLNGVAG</sequence>
<gene>
    <name evidence="1" type="ORF">TTRE_0000944601</name>
</gene>
<reference evidence="1" key="2">
    <citation type="submission" date="2014-03" db="EMBL/GenBank/DDBJ databases">
        <title>The whipworm genome and dual-species transcriptomics of an intimate host-pathogen interaction.</title>
        <authorList>
            <person name="Foth B.J."/>
            <person name="Tsai I.J."/>
            <person name="Reid A.J."/>
            <person name="Bancroft A.J."/>
            <person name="Nichol S."/>
            <person name="Tracey A."/>
            <person name="Holroyd N."/>
            <person name="Cotton J.A."/>
            <person name="Stanley E.J."/>
            <person name="Zarowiecki M."/>
            <person name="Liu J.Z."/>
            <person name="Huckvale T."/>
            <person name="Cooper P.J."/>
            <person name="Grencis R.K."/>
            <person name="Berriman M."/>
        </authorList>
    </citation>
    <scope>NUCLEOTIDE SEQUENCE [LARGE SCALE GENOMIC DNA]</scope>
</reference>
<protein>
    <submittedName>
        <fullName evidence="1">Uncharacterized protein</fullName>
    </submittedName>
</protein>
<dbReference type="Pfam" id="PF18906">
    <property type="entry name" value="Phage_tube_2"/>
    <property type="match status" value="1"/>
</dbReference>
<organism evidence="1 2">
    <name type="scientific">Trichuris trichiura</name>
    <name type="common">Whipworm</name>
    <name type="synonym">Trichocephalus trichiurus</name>
    <dbReference type="NCBI Taxonomy" id="36087"/>
    <lineage>
        <taxon>Eukaryota</taxon>
        <taxon>Metazoa</taxon>
        <taxon>Ecdysozoa</taxon>
        <taxon>Nematoda</taxon>
        <taxon>Enoplea</taxon>
        <taxon>Dorylaimia</taxon>
        <taxon>Trichinellida</taxon>
        <taxon>Trichuridae</taxon>
        <taxon>Trichuris</taxon>
    </lineage>
</organism>
<feature type="non-terminal residue" evidence="1">
    <location>
        <position position="393"/>
    </location>
</feature>
<evidence type="ECO:0000313" key="1">
    <source>
        <dbReference type="EMBL" id="CDW61031.1"/>
    </source>
</evidence>
<proteinExistence type="predicted"/>
<evidence type="ECO:0000313" key="2">
    <source>
        <dbReference type="Proteomes" id="UP000030665"/>
    </source>
</evidence>
<dbReference type="Proteomes" id="UP000030665">
    <property type="component" value="Unassembled WGS sequence"/>
</dbReference>
<dbReference type="InterPro" id="IPR044000">
    <property type="entry name" value="Phage_tube_2"/>
</dbReference>
<name>A0A077ZL16_TRITR</name>